<feature type="domain" description="EF-hand" evidence="2">
    <location>
        <begin position="323"/>
        <end position="358"/>
    </location>
</feature>
<dbReference type="OrthoDB" id="424868at2759"/>
<organism evidence="3 4">
    <name type="scientific">Symbiodinium natans</name>
    <dbReference type="NCBI Taxonomy" id="878477"/>
    <lineage>
        <taxon>Eukaryota</taxon>
        <taxon>Sar</taxon>
        <taxon>Alveolata</taxon>
        <taxon>Dinophyceae</taxon>
        <taxon>Suessiales</taxon>
        <taxon>Symbiodiniaceae</taxon>
        <taxon>Symbiodinium</taxon>
    </lineage>
</organism>
<protein>
    <recommendedName>
        <fullName evidence="2">EF-hand domain-containing protein</fullName>
    </recommendedName>
</protein>
<accession>A0A812UY13</accession>
<keyword evidence="4" id="KW-1185">Reference proteome</keyword>
<evidence type="ECO:0000313" key="4">
    <source>
        <dbReference type="Proteomes" id="UP000604046"/>
    </source>
</evidence>
<reference evidence="3" key="1">
    <citation type="submission" date="2021-02" db="EMBL/GenBank/DDBJ databases">
        <authorList>
            <person name="Dougan E. K."/>
            <person name="Rhodes N."/>
            <person name="Thang M."/>
            <person name="Chan C."/>
        </authorList>
    </citation>
    <scope>NUCLEOTIDE SEQUENCE</scope>
</reference>
<evidence type="ECO:0000259" key="2">
    <source>
        <dbReference type="PROSITE" id="PS50222"/>
    </source>
</evidence>
<sequence>MARNSSVNRSQSGLGDEETAVYRPTRLAIWSEELGARKRAGAEMRSKNELDLQVGPKCLDDYRRQLVNISGSLAGSWRYRIDPECTGRQSFMQFVMAIERTGGYSGSVKQLWEEISGDKDEFTFQDLDPEGFEILQAFGASLLNSYDTFGDFWKSLQKFKDEQLDEETFIARSVDSGIEGLSKRELKRIFKMFLPEPSTGRTKLIQSDLEVIKIALSAEQKSALRHSTTQKSLELETPRTPMRPSSPSPGLAPPSSPKSPSRSPSHSRVRSSPELPVISVEEFRRLLKRLYGSVHAGWVKYLDVTEAGRVPKGEFVNRARAIGVTGHVAELFAAFDVDNKGFITLKDLDPQVSKVMKNFFRCVEDTYGSIEEAWPKAFDVSKRRVVGKTEFAKGCEAIGYEGDPMKLFALLQPETGRTFLELADLGRHAAESVKAHEDK</sequence>
<feature type="compositionally biased region" description="Pro residues" evidence="1">
    <location>
        <begin position="244"/>
        <end position="257"/>
    </location>
</feature>
<dbReference type="PROSITE" id="PS50222">
    <property type="entry name" value="EF_HAND_2"/>
    <property type="match status" value="1"/>
</dbReference>
<gene>
    <name evidence="3" type="ORF">SNAT2548_LOCUS33465</name>
</gene>
<comment type="caution">
    <text evidence="3">The sequence shown here is derived from an EMBL/GenBank/DDBJ whole genome shotgun (WGS) entry which is preliminary data.</text>
</comment>
<dbReference type="EMBL" id="CAJNDS010002757">
    <property type="protein sequence ID" value="CAE7587049.1"/>
    <property type="molecule type" value="Genomic_DNA"/>
</dbReference>
<proteinExistence type="predicted"/>
<dbReference type="InterPro" id="IPR002048">
    <property type="entry name" value="EF_hand_dom"/>
</dbReference>
<dbReference type="SUPFAM" id="SSF47473">
    <property type="entry name" value="EF-hand"/>
    <property type="match status" value="1"/>
</dbReference>
<feature type="compositionally biased region" description="Low complexity" evidence="1">
    <location>
        <begin position="258"/>
        <end position="271"/>
    </location>
</feature>
<evidence type="ECO:0000313" key="3">
    <source>
        <dbReference type="EMBL" id="CAE7587049.1"/>
    </source>
</evidence>
<feature type="region of interest" description="Disordered" evidence="1">
    <location>
        <begin position="223"/>
        <end position="271"/>
    </location>
</feature>
<dbReference type="InterPro" id="IPR011992">
    <property type="entry name" value="EF-hand-dom_pair"/>
</dbReference>
<dbReference type="Proteomes" id="UP000604046">
    <property type="component" value="Unassembled WGS sequence"/>
</dbReference>
<evidence type="ECO:0000256" key="1">
    <source>
        <dbReference type="SAM" id="MobiDB-lite"/>
    </source>
</evidence>
<dbReference type="AlphaFoldDB" id="A0A812UY13"/>
<dbReference type="Gene3D" id="1.10.238.10">
    <property type="entry name" value="EF-hand"/>
    <property type="match status" value="1"/>
</dbReference>
<dbReference type="GO" id="GO:0005509">
    <property type="term" value="F:calcium ion binding"/>
    <property type="evidence" value="ECO:0007669"/>
    <property type="project" value="InterPro"/>
</dbReference>
<name>A0A812UY13_9DINO</name>